<comment type="similarity">
    <text evidence="1">Belongs to the ABC transporter superfamily.</text>
</comment>
<dbReference type="STRING" id="1006004.GBAG_2551"/>
<dbReference type="CDD" id="cd03293">
    <property type="entry name" value="ABC_NrtD_SsuB_transporters"/>
    <property type="match status" value="1"/>
</dbReference>
<dbReference type="SMART" id="SM00382">
    <property type="entry name" value="AAA"/>
    <property type="match status" value="1"/>
</dbReference>
<dbReference type="EC" id="3.6.1.15" evidence="6"/>
<dbReference type="RefSeq" id="WP_034496468.1">
    <property type="nucleotide sequence ID" value="NZ_JMPI01000033.1"/>
</dbReference>
<organism evidence="6 7">
    <name type="scientific">Buttiauxella agrestis ATCC 33320</name>
    <dbReference type="NCBI Taxonomy" id="1006004"/>
    <lineage>
        <taxon>Bacteria</taxon>
        <taxon>Pseudomonadati</taxon>
        <taxon>Pseudomonadota</taxon>
        <taxon>Gammaproteobacteria</taxon>
        <taxon>Enterobacterales</taxon>
        <taxon>Enterobacteriaceae</taxon>
        <taxon>Buttiauxella</taxon>
    </lineage>
</organism>
<dbReference type="eggNOG" id="COG1116">
    <property type="taxonomic scope" value="Bacteria"/>
</dbReference>
<dbReference type="PANTHER" id="PTHR42788">
    <property type="entry name" value="TAURINE IMPORT ATP-BINDING PROTEIN-RELATED"/>
    <property type="match status" value="1"/>
</dbReference>
<keyword evidence="4 6" id="KW-0067">ATP-binding</keyword>
<keyword evidence="3" id="KW-0547">Nucleotide-binding</keyword>
<dbReference type="Gene3D" id="3.40.50.300">
    <property type="entry name" value="P-loop containing nucleotide triphosphate hydrolases"/>
    <property type="match status" value="1"/>
</dbReference>
<dbReference type="InterPro" id="IPR003439">
    <property type="entry name" value="ABC_transporter-like_ATP-bd"/>
</dbReference>
<name>A0A085GBF8_9ENTR</name>
<dbReference type="EMBL" id="JMPI01000033">
    <property type="protein sequence ID" value="KFC81053.1"/>
    <property type="molecule type" value="Genomic_DNA"/>
</dbReference>
<evidence type="ECO:0000256" key="1">
    <source>
        <dbReference type="ARBA" id="ARBA00005417"/>
    </source>
</evidence>
<evidence type="ECO:0000256" key="4">
    <source>
        <dbReference type="ARBA" id="ARBA00022840"/>
    </source>
</evidence>
<dbReference type="InterPro" id="IPR017871">
    <property type="entry name" value="ABC_transporter-like_CS"/>
</dbReference>
<dbReference type="PROSITE" id="PS00211">
    <property type="entry name" value="ABC_TRANSPORTER_1"/>
    <property type="match status" value="1"/>
</dbReference>
<dbReference type="OrthoDB" id="9802264at2"/>
<evidence type="ECO:0000256" key="3">
    <source>
        <dbReference type="ARBA" id="ARBA00022741"/>
    </source>
</evidence>
<dbReference type="GO" id="GO:0016887">
    <property type="term" value="F:ATP hydrolysis activity"/>
    <property type="evidence" value="ECO:0007669"/>
    <property type="project" value="InterPro"/>
</dbReference>
<dbReference type="Pfam" id="PF00005">
    <property type="entry name" value="ABC_tran"/>
    <property type="match status" value="1"/>
</dbReference>
<dbReference type="InterPro" id="IPR050166">
    <property type="entry name" value="ABC_transporter_ATP-bind"/>
</dbReference>
<dbReference type="EC" id="3.6.1.3" evidence="6"/>
<dbReference type="PROSITE" id="PS50893">
    <property type="entry name" value="ABC_TRANSPORTER_2"/>
    <property type="match status" value="1"/>
</dbReference>
<feature type="domain" description="ABC transporter" evidence="5">
    <location>
        <begin position="5"/>
        <end position="238"/>
    </location>
</feature>
<keyword evidence="2" id="KW-0813">Transport</keyword>
<accession>A0A085GBF8</accession>
<protein>
    <submittedName>
        <fullName evidence="6">Putative ATP-binding component of an ABC superfamily transporter</fullName>
        <ecNumber evidence="6">3.6.1.15</ecNumber>
        <ecNumber evidence="6">3.6.1.3</ecNumber>
    </submittedName>
</protein>
<dbReference type="GO" id="GO:0005524">
    <property type="term" value="F:ATP binding"/>
    <property type="evidence" value="ECO:0007669"/>
    <property type="project" value="UniProtKB-KW"/>
</dbReference>
<dbReference type="AlphaFoldDB" id="A0A085GBF8"/>
<comment type="caution">
    <text evidence="6">The sequence shown here is derived from an EMBL/GenBank/DDBJ whole genome shotgun (WGS) entry which is preliminary data.</text>
</comment>
<sequence>MQPVIELSDVNQTFISADGTQVTALDKVNLTLRRHEFVSFIGPSGCGKSTILRLIAGLLKPSSGTISVYGKPVTEPRDEMGFVFQKPTLLPWLNVLDNITFPMKHKYGRVDAKDIARGHELLEMTGLTQFAGKRPAELSGGMQQRVSIARSLLHDPDILLMDEPFSALDSLTRDEMSFELMRIWNERPKTVLFVTHSIQEALLLSDRIVVMSARPGRVSEIIDVPLERPRNEETLNHPLFHELTAQIRHKVFSRRKEPV</sequence>
<evidence type="ECO:0000259" key="5">
    <source>
        <dbReference type="PROSITE" id="PS50893"/>
    </source>
</evidence>
<evidence type="ECO:0000313" key="6">
    <source>
        <dbReference type="EMBL" id="KFC81053.1"/>
    </source>
</evidence>
<proteinExistence type="inferred from homology"/>
<evidence type="ECO:0000313" key="7">
    <source>
        <dbReference type="Proteomes" id="UP000028653"/>
    </source>
</evidence>
<dbReference type="SUPFAM" id="SSF52540">
    <property type="entry name" value="P-loop containing nucleoside triphosphate hydrolases"/>
    <property type="match status" value="1"/>
</dbReference>
<dbReference type="InterPro" id="IPR003593">
    <property type="entry name" value="AAA+_ATPase"/>
</dbReference>
<evidence type="ECO:0000256" key="2">
    <source>
        <dbReference type="ARBA" id="ARBA00022448"/>
    </source>
</evidence>
<keyword evidence="7" id="KW-1185">Reference proteome</keyword>
<reference evidence="6 7" key="1">
    <citation type="submission" date="2014-05" db="EMBL/GenBank/DDBJ databases">
        <title>ATOL: Assembling a taxonomically balanced genome-scale reconstruction of the evolutionary history of the Enterobacteriaceae.</title>
        <authorList>
            <person name="Plunkett G.III."/>
            <person name="Neeno-Eckwall E.C."/>
            <person name="Glasner J.D."/>
            <person name="Perna N.T."/>
        </authorList>
    </citation>
    <scope>NUCLEOTIDE SEQUENCE [LARGE SCALE GENOMIC DNA]</scope>
    <source>
        <strain evidence="6 7">ATCC 33320</strain>
    </source>
</reference>
<keyword evidence="6" id="KW-0378">Hydrolase</keyword>
<dbReference type="InterPro" id="IPR027417">
    <property type="entry name" value="P-loop_NTPase"/>
</dbReference>
<gene>
    <name evidence="6" type="ORF">GBAG_2551</name>
</gene>
<dbReference type="Proteomes" id="UP000028653">
    <property type="component" value="Unassembled WGS sequence"/>
</dbReference>
<dbReference type="PANTHER" id="PTHR42788:SF13">
    <property type="entry name" value="ALIPHATIC SULFONATES IMPORT ATP-BINDING PROTEIN SSUB"/>
    <property type="match status" value="1"/>
</dbReference>